<feature type="transmembrane region" description="Helical" evidence="3">
    <location>
        <begin position="20"/>
        <end position="37"/>
    </location>
</feature>
<evidence type="ECO:0000256" key="1">
    <source>
        <dbReference type="PIRNR" id="PIRNR018571"/>
    </source>
</evidence>
<evidence type="ECO:0000256" key="2">
    <source>
        <dbReference type="PIRSR" id="PIRSR018571-1"/>
    </source>
</evidence>
<keyword evidence="1" id="KW-0645">Protease</keyword>
<dbReference type="Pfam" id="PF03419">
    <property type="entry name" value="Peptidase_U4"/>
    <property type="match status" value="1"/>
</dbReference>
<comment type="caution">
    <text evidence="4">The sequence shown here is derived from an EMBL/GenBank/DDBJ whole genome shotgun (WGS) entry which is preliminary data.</text>
</comment>
<keyword evidence="5" id="KW-1185">Reference proteome</keyword>
<proteinExistence type="inferred from homology"/>
<feature type="transmembrane region" description="Helical" evidence="3">
    <location>
        <begin position="74"/>
        <end position="96"/>
    </location>
</feature>
<keyword evidence="3" id="KW-1133">Transmembrane helix</keyword>
<feature type="active site" evidence="2">
    <location>
        <position position="169"/>
    </location>
</feature>
<feature type="transmembrane region" description="Helical" evidence="3">
    <location>
        <begin position="43"/>
        <end position="62"/>
    </location>
</feature>
<organism evidence="4 5">
    <name type="scientific">Halobacillus karajensis</name>
    <dbReference type="NCBI Taxonomy" id="195088"/>
    <lineage>
        <taxon>Bacteria</taxon>
        <taxon>Bacillati</taxon>
        <taxon>Bacillota</taxon>
        <taxon>Bacilli</taxon>
        <taxon>Bacillales</taxon>
        <taxon>Bacillaceae</taxon>
        <taxon>Halobacillus</taxon>
    </lineage>
</organism>
<keyword evidence="1" id="KW-0378">Hydrolase</keyword>
<keyword evidence="1 3" id="KW-0472">Membrane</keyword>
<sequence>MDAMILSLTQGITRAKSSKWRMLSGAFVASTIVPITIYMPDSWLVGSLGKIIFSMFIIWVTFSYTSLRAFFVQWISFYFITFTIGGSMMGVHYFLATEISLQGGSVVTFSGGYGDPVSWLFVIIGFPCSYFFTKWRLNQVSVHKMKLEDIYDVTVEWNGRTARCKGLVDSGNQLIDPVSRKMVFLADSFVWAHFFSEEQLEQLDVDNIMTALGDLPDEVQSSIRLVPYQAAGVSGQLLVTILVDKITVKTENGDLEMKSPLLGVQHQDLTQDRLYQMLIHPHLMVKGKTA</sequence>
<evidence type="ECO:0000256" key="3">
    <source>
        <dbReference type="SAM" id="Phobius"/>
    </source>
</evidence>
<evidence type="ECO:0000313" key="4">
    <source>
        <dbReference type="EMBL" id="CDQ22293.1"/>
    </source>
</evidence>
<dbReference type="EC" id="3.4.23.-" evidence="1"/>
<dbReference type="EMBL" id="CCDI010000001">
    <property type="protein sequence ID" value="CDQ22293.1"/>
    <property type="molecule type" value="Genomic_DNA"/>
</dbReference>
<keyword evidence="3" id="KW-0812">Transmembrane</keyword>
<dbReference type="Proteomes" id="UP000028868">
    <property type="component" value="Unassembled WGS sequence"/>
</dbReference>
<dbReference type="PIRSF" id="PIRSF018571">
    <property type="entry name" value="SpoIIGA"/>
    <property type="match status" value="1"/>
</dbReference>
<reference evidence="5" key="1">
    <citation type="submission" date="2014-03" db="EMBL/GenBank/DDBJ databases">
        <authorList>
            <person name="Urmite Genomes U."/>
        </authorList>
    </citation>
    <scope>NUCLEOTIDE SEQUENCE [LARGE SCALE GENOMIC DNA]</scope>
    <source>
        <strain evidence="5">HD-03</strain>
    </source>
</reference>
<keyword evidence="1" id="KW-0749">Sporulation</keyword>
<evidence type="ECO:0000313" key="5">
    <source>
        <dbReference type="Proteomes" id="UP000028868"/>
    </source>
</evidence>
<protein>
    <recommendedName>
        <fullName evidence="1">Sporulation sigma-E factor-processing peptidase</fullName>
        <ecNumber evidence="1">3.4.23.-</ecNumber>
    </recommendedName>
    <alternativeName>
        <fullName evidence="1">Membrane-associated aspartic protease</fullName>
    </alternativeName>
    <alternativeName>
        <fullName evidence="1">Stage II sporulation protein GA</fullName>
    </alternativeName>
</protein>
<feature type="transmembrane region" description="Helical" evidence="3">
    <location>
        <begin position="116"/>
        <end position="137"/>
    </location>
</feature>
<dbReference type="GO" id="GO:0030435">
    <property type="term" value="P:sporulation resulting in formation of a cellular spore"/>
    <property type="evidence" value="ECO:0007669"/>
    <property type="project" value="UniProtKB-KW"/>
</dbReference>
<dbReference type="GO" id="GO:0006508">
    <property type="term" value="P:proteolysis"/>
    <property type="evidence" value="ECO:0007669"/>
    <property type="project" value="UniProtKB-KW"/>
</dbReference>
<dbReference type="InterPro" id="IPR005081">
    <property type="entry name" value="SpoIIGA"/>
</dbReference>
<dbReference type="AlphaFoldDB" id="A0A024P2K7"/>
<reference evidence="4 5" key="2">
    <citation type="submission" date="2014-05" db="EMBL/GenBank/DDBJ databases">
        <title>Draft genome sequence of Halobacillus karajensis HK-03.</title>
        <authorList>
            <person name="Khelaifia S."/>
            <person name="Croce O."/>
            <person name="Lagier J.C."/>
            <person name="Raoult D."/>
        </authorList>
    </citation>
    <scope>NUCLEOTIDE SEQUENCE [LARGE SCALE GENOMIC DNA]</scope>
    <source>
        <strain evidence="4 5">HD-03</strain>
    </source>
</reference>
<dbReference type="NCBIfam" id="TIGR02854">
    <property type="entry name" value="spore_II_GA"/>
    <property type="match status" value="1"/>
</dbReference>
<comment type="function">
    <text evidence="1">Probable aspartic protease that is responsible for the proteolytic cleavage of the RNA polymerase sigma E factor (SigE/spoIIGB) to yield the active peptide in the mother cell during sporulation. Responds to a signal from the forespore that is triggered by the extracellular signal protein SpoIIR.</text>
</comment>
<comment type="subcellular location">
    <subcellularLocation>
        <location evidence="1">Cell membrane</location>
    </subcellularLocation>
</comment>
<name>A0A024P2K7_9BACI</name>
<keyword evidence="1" id="KW-0064">Aspartyl protease</keyword>
<dbReference type="GO" id="GO:0005886">
    <property type="term" value="C:plasma membrane"/>
    <property type="evidence" value="ECO:0007669"/>
    <property type="project" value="UniProtKB-SubCell"/>
</dbReference>
<comment type="subunit">
    <text evidence="1">Self-associates. Interacts with SigE. Interacts with SpoIIR.</text>
</comment>
<keyword evidence="1" id="KW-1003">Cell membrane</keyword>
<accession>A0A024P2K7</accession>
<dbReference type="GO" id="GO:0030436">
    <property type="term" value="P:asexual sporulation"/>
    <property type="evidence" value="ECO:0007669"/>
    <property type="project" value="InterPro"/>
</dbReference>
<comment type="similarity">
    <text evidence="1">Belongs to the peptidase U4 family.</text>
</comment>
<dbReference type="GO" id="GO:0004190">
    <property type="term" value="F:aspartic-type endopeptidase activity"/>
    <property type="evidence" value="ECO:0007669"/>
    <property type="project" value="UniProtKB-KW"/>
</dbReference>
<gene>
    <name evidence="4" type="ORF">BN983_00500</name>
</gene>